<dbReference type="PANTHER" id="PTHR10218">
    <property type="entry name" value="GTP-BINDING PROTEIN ALPHA SUBUNIT"/>
    <property type="match status" value="1"/>
</dbReference>
<dbReference type="EMBL" id="JRES01000794">
    <property type="protein sequence ID" value="KNC28311.1"/>
    <property type="molecule type" value="Genomic_DNA"/>
</dbReference>
<dbReference type="PRINTS" id="PR00318">
    <property type="entry name" value="GPROTEINA"/>
</dbReference>
<gene>
    <name evidence="6" type="ORF">FF38_03018</name>
</gene>
<dbReference type="PROSITE" id="PS51882">
    <property type="entry name" value="G_ALPHA"/>
    <property type="match status" value="1"/>
</dbReference>
<dbReference type="AlphaFoldDB" id="A0A0L0C7S6"/>
<feature type="binding site" evidence="5">
    <location>
        <position position="243"/>
    </location>
    <ligand>
        <name>Mg(2+)</name>
        <dbReference type="ChEBI" id="CHEBI:18420"/>
    </ligand>
</feature>
<keyword evidence="1 4" id="KW-0547">Nucleotide-binding</keyword>
<feature type="binding site" evidence="4">
    <location>
        <begin position="237"/>
        <end position="243"/>
    </location>
    <ligand>
        <name>GTP</name>
        <dbReference type="ChEBI" id="CHEBI:37565"/>
    </ligand>
</feature>
<dbReference type="GO" id="GO:0005737">
    <property type="term" value="C:cytoplasm"/>
    <property type="evidence" value="ECO:0007669"/>
    <property type="project" value="TreeGrafter"/>
</dbReference>
<reference evidence="6 7" key="1">
    <citation type="journal article" date="2015" name="Nat. Commun.">
        <title>Lucilia cuprina genome unlocks parasitic fly biology to underpin future interventions.</title>
        <authorList>
            <person name="Anstead C.A."/>
            <person name="Korhonen P.K."/>
            <person name="Young N.D."/>
            <person name="Hall R.S."/>
            <person name="Jex A.R."/>
            <person name="Murali S.C."/>
            <person name="Hughes D.S."/>
            <person name="Lee S.F."/>
            <person name="Perry T."/>
            <person name="Stroehlein A.J."/>
            <person name="Ansell B.R."/>
            <person name="Breugelmans B."/>
            <person name="Hofmann A."/>
            <person name="Qu J."/>
            <person name="Dugan S."/>
            <person name="Lee S.L."/>
            <person name="Chao H."/>
            <person name="Dinh H."/>
            <person name="Han Y."/>
            <person name="Doddapaneni H.V."/>
            <person name="Worley K.C."/>
            <person name="Muzny D.M."/>
            <person name="Ioannidis P."/>
            <person name="Waterhouse R.M."/>
            <person name="Zdobnov E.M."/>
            <person name="James P.J."/>
            <person name="Bagnall N.H."/>
            <person name="Kotze A.C."/>
            <person name="Gibbs R.A."/>
            <person name="Richards S."/>
            <person name="Batterham P."/>
            <person name="Gasser R.B."/>
        </authorList>
    </citation>
    <scope>NUCLEOTIDE SEQUENCE [LARGE SCALE GENOMIC DNA]</scope>
    <source>
        <strain evidence="6 7">LS</strain>
        <tissue evidence="6">Full body</tissue>
    </source>
</reference>
<dbReference type="SMART" id="SM00275">
    <property type="entry name" value="G_alpha"/>
    <property type="match status" value="1"/>
</dbReference>
<comment type="caution">
    <text evidence="6">The sequence shown here is derived from an EMBL/GenBank/DDBJ whole genome shotgun (WGS) entry which is preliminary data.</text>
</comment>
<dbReference type="GO" id="GO:0005834">
    <property type="term" value="C:heterotrimeric G-protein complex"/>
    <property type="evidence" value="ECO:0007669"/>
    <property type="project" value="TreeGrafter"/>
</dbReference>
<dbReference type="GO" id="GO:0046872">
    <property type="term" value="F:metal ion binding"/>
    <property type="evidence" value="ECO:0007669"/>
    <property type="project" value="UniProtKB-KW"/>
</dbReference>
<proteinExistence type="predicted"/>
<keyword evidence="2 4" id="KW-0342">GTP-binding</keyword>
<keyword evidence="7" id="KW-1185">Reference proteome</keyword>
<dbReference type="Gene3D" id="3.40.50.300">
    <property type="entry name" value="P-loop containing nucleotide triphosphate hydrolases"/>
    <property type="match status" value="1"/>
</dbReference>
<dbReference type="InterPro" id="IPR027417">
    <property type="entry name" value="P-loop_NTPase"/>
</dbReference>
<keyword evidence="5" id="KW-0479">Metal-binding</keyword>
<keyword evidence="3" id="KW-0807">Transducer</keyword>
<dbReference type="GO" id="GO:0031683">
    <property type="term" value="F:G-protein beta/gamma-subunit complex binding"/>
    <property type="evidence" value="ECO:0007669"/>
    <property type="project" value="InterPro"/>
</dbReference>
<dbReference type="STRING" id="7375.A0A0L0C7S6"/>
<dbReference type="Gene3D" id="1.10.400.10">
    <property type="entry name" value="GI Alpha 1, domain 2-like"/>
    <property type="match status" value="1"/>
</dbReference>
<dbReference type="SUPFAM" id="SSF47895">
    <property type="entry name" value="Transducin (alpha subunit), insertion domain"/>
    <property type="match status" value="1"/>
</dbReference>
<accession>A0A0L0C7S6</accession>
<dbReference type="GO" id="GO:0007266">
    <property type="term" value="P:Rho protein signal transduction"/>
    <property type="evidence" value="ECO:0007669"/>
    <property type="project" value="TreeGrafter"/>
</dbReference>
<dbReference type="OrthoDB" id="5817230at2759"/>
<dbReference type="GO" id="GO:0007188">
    <property type="term" value="P:adenylate cyclase-modulating G protein-coupled receptor signaling pathway"/>
    <property type="evidence" value="ECO:0007669"/>
    <property type="project" value="TreeGrafter"/>
</dbReference>
<keyword evidence="5" id="KW-0460">Magnesium</keyword>
<dbReference type="GO" id="GO:0003924">
    <property type="term" value="F:GTPase activity"/>
    <property type="evidence" value="ECO:0007669"/>
    <property type="project" value="InterPro"/>
</dbReference>
<feature type="binding site" evidence="4">
    <location>
        <begin position="105"/>
        <end position="110"/>
    </location>
    <ligand>
        <name>GTP</name>
        <dbReference type="ChEBI" id="CHEBI:37565"/>
    </ligand>
</feature>
<evidence type="ECO:0000256" key="3">
    <source>
        <dbReference type="ARBA" id="ARBA00023224"/>
    </source>
</evidence>
<dbReference type="GO" id="GO:0031752">
    <property type="term" value="F:D5 dopamine receptor binding"/>
    <property type="evidence" value="ECO:0007669"/>
    <property type="project" value="TreeGrafter"/>
</dbReference>
<evidence type="ECO:0000256" key="2">
    <source>
        <dbReference type="ARBA" id="ARBA00023134"/>
    </source>
</evidence>
<evidence type="ECO:0000313" key="6">
    <source>
        <dbReference type="EMBL" id="KNC28311.1"/>
    </source>
</evidence>
<sequence length="276" mass="32061">MTSANSSIVHGEVLRAACSDSGTTTQLMEEHRSCLAATTEVINRGPSSRLQSSRFACLRCCGNLINYLIRLRNTPEELEQRYKSKEIDKFLEKEKQTFRRQAPGESGKSTFLKQMRIIHGVNFEPELIKEYQRVIYQNVIRGMQVLIDAREKLDIPWGNNDRDKDANETKLMECSTLEAEKFVQYAAIIRRLWQDRGIRRAYERRREFQISDSVNYFLDEIDRLAMNDYTPTHKDILHCRKATKGVYEFSVKIQPTLNDGLSNNFGVLCAEWTTFI</sequence>
<dbReference type="Pfam" id="PF00503">
    <property type="entry name" value="G-alpha"/>
    <property type="match status" value="1"/>
</dbReference>
<organism evidence="6 7">
    <name type="scientific">Lucilia cuprina</name>
    <name type="common">Green bottle fly</name>
    <name type="synonym">Australian sheep blowfly</name>
    <dbReference type="NCBI Taxonomy" id="7375"/>
    <lineage>
        <taxon>Eukaryota</taxon>
        <taxon>Metazoa</taxon>
        <taxon>Ecdysozoa</taxon>
        <taxon>Arthropoda</taxon>
        <taxon>Hexapoda</taxon>
        <taxon>Insecta</taxon>
        <taxon>Pterygota</taxon>
        <taxon>Neoptera</taxon>
        <taxon>Endopterygota</taxon>
        <taxon>Diptera</taxon>
        <taxon>Brachycera</taxon>
        <taxon>Muscomorpha</taxon>
        <taxon>Oestroidea</taxon>
        <taxon>Calliphoridae</taxon>
        <taxon>Luciliinae</taxon>
        <taxon>Lucilia</taxon>
    </lineage>
</organism>
<evidence type="ECO:0000313" key="7">
    <source>
        <dbReference type="Proteomes" id="UP000037069"/>
    </source>
</evidence>
<dbReference type="GO" id="GO:0005525">
    <property type="term" value="F:GTP binding"/>
    <property type="evidence" value="ECO:0007669"/>
    <property type="project" value="UniProtKB-KW"/>
</dbReference>
<feature type="binding site" evidence="5">
    <location>
        <position position="109"/>
    </location>
    <ligand>
        <name>Mg(2+)</name>
        <dbReference type="ChEBI" id="CHEBI:18420"/>
    </ligand>
</feature>
<dbReference type="PANTHER" id="PTHR10218:SF360">
    <property type="entry name" value="GUANINE NUCLEOTIDE-BINDING PROTEIN SUBUNIT ALPHA HOMOLOG"/>
    <property type="match status" value="1"/>
</dbReference>
<dbReference type="InterPro" id="IPR011025">
    <property type="entry name" value="GproteinA_insert"/>
</dbReference>
<evidence type="ECO:0000256" key="1">
    <source>
        <dbReference type="ARBA" id="ARBA00022741"/>
    </source>
</evidence>
<dbReference type="Proteomes" id="UP000037069">
    <property type="component" value="Unassembled WGS sequence"/>
</dbReference>
<evidence type="ECO:0000256" key="5">
    <source>
        <dbReference type="PIRSR" id="PIRSR601019-2"/>
    </source>
</evidence>
<name>A0A0L0C7S6_LUCCU</name>
<protein>
    <submittedName>
        <fullName evidence="6">Putative guanine nucleotide-binding protein subunit alpha</fullName>
    </submittedName>
</protein>
<feature type="binding site" evidence="4">
    <location>
        <begin position="212"/>
        <end position="213"/>
    </location>
    <ligand>
        <name>GTP</name>
        <dbReference type="ChEBI" id="CHEBI:37565"/>
    </ligand>
</feature>
<dbReference type="InterPro" id="IPR001019">
    <property type="entry name" value="Gprotein_alpha_su"/>
</dbReference>
<dbReference type="GO" id="GO:0031526">
    <property type="term" value="C:brush border membrane"/>
    <property type="evidence" value="ECO:0007669"/>
    <property type="project" value="TreeGrafter"/>
</dbReference>
<evidence type="ECO:0000256" key="4">
    <source>
        <dbReference type="PIRSR" id="PIRSR601019-1"/>
    </source>
</evidence>
<dbReference type="FunFam" id="1.10.400.10:FF:000004">
    <property type="entry name" value="Guanine nucleotide-binding protein subunit alpha-12"/>
    <property type="match status" value="1"/>
</dbReference>
<dbReference type="OMA" id="MECSTLE"/>